<dbReference type="FunFam" id="3.40.50.300:FF:000527">
    <property type="entry name" value="Tyrosine-protein kinase etk"/>
    <property type="match status" value="1"/>
</dbReference>
<dbReference type="PANTHER" id="PTHR32309">
    <property type="entry name" value="TYROSINE-PROTEIN KINASE"/>
    <property type="match status" value="1"/>
</dbReference>
<dbReference type="InterPro" id="IPR032807">
    <property type="entry name" value="GNVR"/>
</dbReference>
<dbReference type="SUPFAM" id="SSF52540">
    <property type="entry name" value="P-loop containing nucleoside triphosphate hydrolases"/>
    <property type="match status" value="1"/>
</dbReference>
<evidence type="ECO:0000256" key="2">
    <source>
        <dbReference type="ARBA" id="ARBA00008883"/>
    </source>
</evidence>
<organism evidence="20 21">
    <name type="scientific">Zhongshania marina</name>
    <dbReference type="NCBI Taxonomy" id="2304603"/>
    <lineage>
        <taxon>Bacteria</taxon>
        <taxon>Pseudomonadati</taxon>
        <taxon>Pseudomonadota</taxon>
        <taxon>Gammaproteobacteria</taxon>
        <taxon>Cellvibrionales</taxon>
        <taxon>Spongiibacteraceae</taxon>
        <taxon>Zhongshania</taxon>
    </lineage>
</organism>
<keyword evidence="9" id="KW-0067">ATP-binding</keyword>
<name>A0A2S4HDY5_9GAMM</name>
<dbReference type="GO" id="GO:0004715">
    <property type="term" value="F:non-membrane spanning protein tyrosine kinase activity"/>
    <property type="evidence" value="ECO:0007669"/>
    <property type="project" value="UniProtKB-EC"/>
</dbReference>
<comment type="catalytic activity">
    <reaction evidence="13">
        <text>L-tyrosyl-[protein] + ATP = O-phospho-L-tyrosyl-[protein] + ADP + H(+)</text>
        <dbReference type="Rhea" id="RHEA:10596"/>
        <dbReference type="Rhea" id="RHEA-COMP:10136"/>
        <dbReference type="Rhea" id="RHEA-COMP:20101"/>
        <dbReference type="ChEBI" id="CHEBI:15378"/>
        <dbReference type="ChEBI" id="CHEBI:30616"/>
        <dbReference type="ChEBI" id="CHEBI:46858"/>
        <dbReference type="ChEBI" id="CHEBI:61978"/>
        <dbReference type="ChEBI" id="CHEBI:456216"/>
    </reaction>
</comment>
<dbReference type="InterPro" id="IPR027417">
    <property type="entry name" value="P-loop_NTPase"/>
</dbReference>
<dbReference type="InterPro" id="IPR050445">
    <property type="entry name" value="Bact_polysacc_biosynth/exp"/>
</dbReference>
<evidence type="ECO:0000313" key="21">
    <source>
        <dbReference type="Proteomes" id="UP000237222"/>
    </source>
</evidence>
<dbReference type="EC" id="2.7.10.2" evidence="20"/>
<dbReference type="PANTHER" id="PTHR32309:SF32">
    <property type="entry name" value="TYROSINE-PROTEIN KINASE ETK-RELATED"/>
    <property type="match status" value="1"/>
</dbReference>
<feature type="transmembrane region" description="Helical" evidence="16">
    <location>
        <begin position="484"/>
        <end position="508"/>
    </location>
</feature>
<sequence length="787" mass="85956">MTSQTPATPQSNPYSPAPSNSNRQHDDEIDLLALFGTLWDSKVLICVITFCFMVLGVSYALLATPVYRANAIVQVEEKSPGLPGMSEVSEMFGGESAAVTEIELLKSRKVIGTAVDDLHLDIIVTPHYFPIIGPAIARRYSGAEGELNAPLQENWFSKLISAVQYGTRTVINIFSDKKSVPSIASDAWGGEQISVSRFDVPAAFFNEEHTLIAGESGDYTLLSPDDEAILSGTVGKTAIASGYEVFINKLHARPGTMFSVSKRRRLSAILDLQGTLGASERGKDSGIIALSLEDTDPDHAVDILNVVARTYLRQNVERQSAEAAKSLDFLKEQLPTIKKDLEEAERKFNSYQVKAGSVNISAEAEALLDQVVDIESSMAELQLKKAELDRLYTKDHPAYQAWREQMAEQRARKEEFGERIKGLPETQQELLGLKRDLEVGTEIYTQMLNNIQELDIVRAGTVGNVRIIDDAAVNIEEPVKPKKALVVVIATLLGGFLGVALVLVRAALNRGVENPDDIEAIGLPVYATIPLSAEQTKQDRAALGKRKSRLNHRRLANQHPTTLLAHSNPADITIESLRSLRTSLHFAMLESSNNIMMISGPSPSVGKSFVSGNLAAVIAQSGQRVLLIDMDLRKGYLHKMFGMDAGDGVSGVLSKRVSLSDAIKPTRVAELSILPRGPIPPNPSELLMSKRLSELLASVSKAFDMVIVDTPPIMAVTDAAIVGRQCGVTMLVARFGLNPIKELEVTKRRFEQNGITVKGVVLNAVERRAAGYGYGYGYYHYEYKSDK</sequence>
<dbReference type="Pfam" id="PF02706">
    <property type="entry name" value="Wzz"/>
    <property type="match status" value="1"/>
</dbReference>
<dbReference type="Pfam" id="PF13807">
    <property type="entry name" value="GNVR"/>
    <property type="match status" value="1"/>
</dbReference>
<feature type="domain" description="AAA" evidence="18">
    <location>
        <begin position="605"/>
        <end position="716"/>
    </location>
</feature>
<dbReference type="InterPro" id="IPR005702">
    <property type="entry name" value="Wzc-like_C"/>
</dbReference>
<keyword evidence="12" id="KW-0829">Tyrosine-protein kinase</keyword>
<dbReference type="Pfam" id="PF13614">
    <property type="entry name" value="AAA_31"/>
    <property type="match status" value="1"/>
</dbReference>
<evidence type="ECO:0000256" key="3">
    <source>
        <dbReference type="ARBA" id="ARBA00022475"/>
    </source>
</evidence>
<dbReference type="Gene3D" id="3.40.50.300">
    <property type="entry name" value="P-loop containing nucleotide triphosphate hydrolases"/>
    <property type="match status" value="1"/>
</dbReference>
<evidence type="ECO:0000256" key="16">
    <source>
        <dbReference type="SAM" id="Phobius"/>
    </source>
</evidence>
<feature type="domain" description="Tyrosine-protein kinase G-rich" evidence="19">
    <location>
        <begin position="425"/>
        <end position="507"/>
    </location>
</feature>
<dbReference type="RefSeq" id="WP_103685188.1">
    <property type="nucleotide sequence ID" value="NZ_PQGG01000031.1"/>
</dbReference>
<comment type="subcellular location">
    <subcellularLocation>
        <location evidence="1">Cell inner membrane</location>
        <topology evidence="1">Multi-pass membrane protein</topology>
    </subcellularLocation>
</comment>
<keyword evidence="5 20" id="KW-0808">Transferase</keyword>
<evidence type="ECO:0000259" key="19">
    <source>
        <dbReference type="Pfam" id="PF13807"/>
    </source>
</evidence>
<keyword evidence="10 16" id="KW-1133">Transmembrane helix</keyword>
<feature type="coiled-coil region" evidence="14">
    <location>
        <begin position="313"/>
        <end position="419"/>
    </location>
</feature>
<evidence type="ECO:0000256" key="1">
    <source>
        <dbReference type="ARBA" id="ARBA00004429"/>
    </source>
</evidence>
<keyword evidence="8 20" id="KW-0418">Kinase</keyword>
<evidence type="ECO:0000313" key="20">
    <source>
        <dbReference type="EMBL" id="POP52206.1"/>
    </source>
</evidence>
<comment type="similarity">
    <text evidence="2">Belongs to the etk/wzc family.</text>
</comment>
<keyword evidence="7" id="KW-0547">Nucleotide-binding</keyword>
<keyword evidence="14" id="KW-0175">Coiled coil</keyword>
<feature type="domain" description="Polysaccharide chain length determinant N-terminal" evidence="17">
    <location>
        <begin position="27"/>
        <end position="118"/>
    </location>
</feature>
<evidence type="ECO:0000256" key="15">
    <source>
        <dbReference type="SAM" id="MobiDB-lite"/>
    </source>
</evidence>
<feature type="transmembrane region" description="Helical" evidence="16">
    <location>
        <begin position="42"/>
        <end position="62"/>
    </location>
</feature>
<evidence type="ECO:0000256" key="13">
    <source>
        <dbReference type="ARBA" id="ARBA00053015"/>
    </source>
</evidence>
<evidence type="ECO:0000256" key="14">
    <source>
        <dbReference type="SAM" id="Coils"/>
    </source>
</evidence>
<dbReference type="AlphaFoldDB" id="A0A2S4HDY5"/>
<keyword evidence="6 16" id="KW-0812">Transmembrane</keyword>
<keyword evidence="11 16" id="KW-0472">Membrane</keyword>
<evidence type="ECO:0000256" key="8">
    <source>
        <dbReference type="ARBA" id="ARBA00022777"/>
    </source>
</evidence>
<evidence type="ECO:0000259" key="17">
    <source>
        <dbReference type="Pfam" id="PF02706"/>
    </source>
</evidence>
<dbReference type="GO" id="GO:0005886">
    <property type="term" value="C:plasma membrane"/>
    <property type="evidence" value="ECO:0007669"/>
    <property type="project" value="UniProtKB-SubCell"/>
</dbReference>
<evidence type="ECO:0000256" key="12">
    <source>
        <dbReference type="ARBA" id="ARBA00023137"/>
    </source>
</evidence>
<dbReference type="Pfam" id="PF23607">
    <property type="entry name" value="WZC_N"/>
    <property type="match status" value="1"/>
</dbReference>
<accession>A0A2S4HDY5</accession>
<reference evidence="20" key="1">
    <citation type="submission" date="2018-01" db="EMBL/GenBank/DDBJ databases">
        <authorList>
            <person name="Yu X.-D."/>
        </authorList>
    </citation>
    <scope>NUCLEOTIDE SEQUENCE</scope>
    <source>
        <strain evidence="20">ZX-21</strain>
    </source>
</reference>
<evidence type="ECO:0000256" key="4">
    <source>
        <dbReference type="ARBA" id="ARBA00022519"/>
    </source>
</evidence>
<dbReference type="InterPro" id="IPR003856">
    <property type="entry name" value="LPS_length_determ_N"/>
</dbReference>
<evidence type="ECO:0000259" key="18">
    <source>
        <dbReference type="Pfam" id="PF13614"/>
    </source>
</evidence>
<dbReference type="InterPro" id="IPR025669">
    <property type="entry name" value="AAA_dom"/>
</dbReference>
<evidence type="ECO:0000256" key="7">
    <source>
        <dbReference type="ARBA" id="ARBA00022741"/>
    </source>
</evidence>
<evidence type="ECO:0000256" key="11">
    <source>
        <dbReference type="ARBA" id="ARBA00023136"/>
    </source>
</evidence>
<evidence type="ECO:0000256" key="5">
    <source>
        <dbReference type="ARBA" id="ARBA00022679"/>
    </source>
</evidence>
<evidence type="ECO:0000256" key="9">
    <source>
        <dbReference type="ARBA" id="ARBA00022840"/>
    </source>
</evidence>
<evidence type="ECO:0000256" key="10">
    <source>
        <dbReference type="ARBA" id="ARBA00022989"/>
    </source>
</evidence>
<evidence type="ECO:0000256" key="6">
    <source>
        <dbReference type="ARBA" id="ARBA00022692"/>
    </source>
</evidence>
<dbReference type="GO" id="GO:0005524">
    <property type="term" value="F:ATP binding"/>
    <property type="evidence" value="ECO:0007669"/>
    <property type="project" value="UniProtKB-KW"/>
</dbReference>
<proteinExistence type="inferred from homology"/>
<dbReference type="GO" id="GO:0042802">
    <property type="term" value="F:identical protein binding"/>
    <property type="evidence" value="ECO:0007669"/>
    <property type="project" value="UniProtKB-ARBA"/>
</dbReference>
<dbReference type="OrthoDB" id="9775724at2"/>
<gene>
    <name evidence="20" type="ORF">C0068_14500</name>
</gene>
<feature type="compositionally biased region" description="Low complexity" evidence="15">
    <location>
        <begin position="9"/>
        <end position="22"/>
    </location>
</feature>
<keyword evidence="4" id="KW-0997">Cell inner membrane</keyword>
<dbReference type="CDD" id="cd05387">
    <property type="entry name" value="BY-kinase"/>
    <property type="match status" value="1"/>
</dbReference>
<dbReference type="Proteomes" id="UP000237222">
    <property type="component" value="Unassembled WGS sequence"/>
</dbReference>
<dbReference type="EMBL" id="PQGG01000031">
    <property type="protein sequence ID" value="POP52206.1"/>
    <property type="molecule type" value="Genomic_DNA"/>
</dbReference>
<keyword evidence="3" id="KW-1003">Cell membrane</keyword>
<comment type="caution">
    <text evidence="20">The sequence shown here is derived from an EMBL/GenBank/DDBJ whole genome shotgun (WGS) entry which is preliminary data.</text>
</comment>
<feature type="region of interest" description="Disordered" evidence="15">
    <location>
        <begin position="1"/>
        <end position="23"/>
    </location>
</feature>
<protein>
    <submittedName>
        <fullName evidence="20">Tyrosine-protein kinase</fullName>
        <ecNumber evidence="20">2.7.10.2</ecNumber>
    </submittedName>
</protein>
<dbReference type="NCBIfam" id="TIGR01007">
    <property type="entry name" value="eps_fam"/>
    <property type="match status" value="1"/>
</dbReference>